<comment type="similarity">
    <text evidence="1">Belongs to the RutC family.</text>
</comment>
<evidence type="ECO:0000313" key="4">
    <source>
        <dbReference type="Proteomes" id="UP000279259"/>
    </source>
</evidence>
<name>A0A427XZ22_9TREE</name>
<dbReference type="EMBL" id="RSCD01000022">
    <property type="protein sequence ID" value="RSH84099.1"/>
    <property type="molecule type" value="Genomic_DNA"/>
</dbReference>
<keyword evidence="2" id="KW-0472">Membrane</keyword>
<evidence type="ECO:0000256" key="1">
    <source>
        <dbReference type="ARBA" id="ARBA00010552"/>
    </source>
</evidence>
<keyword evidence="2" id="KW-1133">Transmembrane helix</keyword>
<dbReference type="InterPro" id="IPR019897">
    <property type="entry name" value="RidA_CS"/>
</dbReference>
<organism evidence="3 4">
    <name type="scientific">Saitozyma podzolica</name>
    <dbReference type="NCBI Taxonomy" id="1890683"/>
    <lineage>
        <taxon>Eukaryota</taxon>
        <taxon>Fungi</taxon>
        <taxon>Dikarya</taxon>
        <taxon>Basidiomycota</taxon>
        <taxon>Agaricomycotina</taxon>
        <taxon>Tremellomycetes</taxon>
        <taxon>Tremellales</taxon>
        <taxon>Trimorphomycetaceae</taxon>
        <taxon>Saitozyma</taxon>
    </lineage>
</organism>
<feature type="transmembrane region" description="Helical" evidence="2">
    <location>
        <begin position="32"/>
        <end position="51"/>
    </location>
</feature>
<keyword evidence="4" id="KW-1185">Reference proteome</keyword>
<comment type="caution">
    <text evidence="3">The sequence shown here is derived from an EMBL/GenBank/DDBJ whole genome shotgun (WGS) entry which is preliminary data.</text>
</comment>
<dbReference type="InterPro" id="IPR006175">
    <property type="entry name" value="YjgF/YER057c/UK114"/>
</dbReference>
<reference evidence="3 4" key="1">
    <citation type="submission" date="2018-11" db="EMBL/GenBank/DDBJ databases">
        <title>Genome sequence of Saitozyma podzolica DSM 27192.</title>
        <authorList>
            <person name="Aliyu H."/>
            <person name="Gorte O."/>
            <person name="Ochsenreither K."/>
        </authorList>
    </citation>
    <scope>NUCLEOTIDE SEQUENCE [LARGE SCALE GENOMIC DNA]</scope>
    <source>
        <strain evidence="3 4">DSM 27192</strain>
    </source>
</reference>
<dbReference type="AlphaFoldDB" id="A0A427XZ22"/>
<feature type="transmembrane region" description="Helical" evidence="2">
    <location>
        <begin position="71"/>
        <end position="94"/>
    </location>
</feature>
<dbReference type="STRING" id="1890683.A0A427XZ22"/>
<evidence type="ECO:0000313" key="3">
    <source>
        <dbReference type="EMBL" id="RSH84099.1"/>
    </source>
</evidence>
<dbReference type="Proteomes" id="UP000279259">
    <property type="component" value="Unassembled WGS sequence"/>
</dbReference>
<evidence type="ECO:0000256" key="2">
    <source>
        <dbReference type="SAM" id="Phobius"/>
    </source>
</evidence>
<dbReference type="InterPro" id="IPR035959">
    <property type="entry name" value="RutC-like_sf"/>
</dbReference>
<keyword evidence="2" id="KW-0812">Transmembrane</keyword>
<dbReference type="SUPFAM" id="SSF55298">
    <property type="entry name" value="YjgF-like"/>
    <property type="match status" value="1"/>
</dbReference>
<protein>
    <submittedName>
        <fullName evidence="3">Uncharacterized protein</fullName>
    </submittedName>
</protein>
<dbReference type="Gene3D" id="3.30.1330.40">
    <property type="entry name" value="RutC-like"/>
    <property type="match status" value="1"/>
</dbReference>
<sequence>MSPNLNKVVIREADGPKGSPFLSNMVVSGDKVYFAGAIVISVTIYLSSYSADFGAMNEAYIEAFGRDTAMPVRACVGVAALPLGCAVEMSIIAAKRE</sequence>
<dbReference type="OrthoDB" id="309640at2759"/>
<dbReference type="Pfam" id="PF01042">
    <property type="entry name" value="Ribonuc_L-PSP"/>
    <property type="match status" value="1"/>
</dbReference>
<dbReference type="CDD" id="cd00448">
    <property type="entry name" value="YjgF_YER057c_UK114_family"/>
    <property type="match status" value="1"/>
</dbReference>
<proteinExistence type="inferred from homology"/>
<dbReference type="PROSITE" id="PS01094">
    <property type="entry name" value="UPF0076"/>
    <property type="match status" value="1"/>
</dbReference>
<accession>A0A427XZ22</accession>
<gene>
    <name evidence="3" type="ORF">EHS25_005344</name>
</gene>